<dbReference type="EMBL" id="CAKXAJ010017633">
    <property type="protein sequence ID" value="CAH2216989.1"/>
    <property type="molecule type" value="Genomic_DNA"/>
</dbReference>
<proteinExistence type="predicted"/>
<gene>
    <name evidence="1" type="primary">jg18813</name>
    <name evidence="1" type="ORF">PAEG_LOCUS4935</name>
</gene>
<comment type="caution">
    <text evidence="1">The sequence shown here is derived from an EMBL/GenBank/DDBJ whole genome shotgun (WGS) entry which is preliminary data.</text>
</comment>
<dbReference type="Proteomes" id="UP000838756">
    <property type="component" value="Unassembled WGS sequence"/>
</dbReference>
<keyword evidence="2" id="KW-1185">Reference proteome</keyword>
<accession>A0A8S4QRU1</accession>
<reference evidence="1" key="1">
    <citation type="submission" date="2022-03" db="EMBL/GenBank/DDBJ databases">
        <authorList>
            <person name="Lindestad O."/>
        </authorList>
    </citation>
    <scope>NUCLEOTIDE SEQUENCE</scope>
</reference>
<sequence>MITLRNTVVTSPTLAADVVRGGEALNYLFYDQMQLWLAMSPVCVLQSARGARCGRHSSETLKWFYKSPKAHGEHRVCLRLEGEDLCNELRIARIQCPEFPIKGVFRALYLPGPTPVKNNAAYKLAALSLQNDQFQFQATNGVKDSYIYLKTKNHRV</sequence>
<evidence type="ECO:0000313" key="1">
    <source>
        <dbReference type="EMBL" id="CAH2216989.1"/>
    </source>
</evidence>
<protein>
    <submittedName>
        <fullName evidence="1">Jg18813 protein</fullName>
    </submittedName>
</protein>
<evidence type="ECO:0000313" key="2">
    <source>
        <dbReference type="Proteomes" id="UP000838756"/>
    </source>
</evidence>
<name>A0A8S4QRU1_9NEOP</name>
<dbReference type="AlphaFoldDB" id="A0A8S4QRU1"/>
<organism evidence="1 2">
    <name type="scientific">Pararge aegeria aegeria</name>
    <dbReference type="NCBI Taxonomy" id="348720"/>
    <lineage>
        <taxon>Eukaryota</taxon>
        <taxon>Metazoa</taxon>
        <taxon>Ecdysozoa</taxon>
        <taxon>Arthropoda</taxon>
        <taxon>Hexapoda</taxon>
        <taxon>Insecta</taxon>
        <taxon>Pterygota</taxon>
        <taxon>Neoptera</taxon>
        <taxon>Endopterygota</taxon>
        <taxon>Lepidoptera</taxon>
        <taxon>Glossata</taxon>
        <taxon>Ditrysia</taxon>
        <taxon>Papilionoidea</taxon>
        <taxon>Nymphalidae</taxon>
        <taxon>Satyrinae</taxon>
        <taxon>Satyrini</taxon>
        <taxon>Parargina</taxon>
        <taxon>Pararge</taxon>
    </lineage>
</organism>